<organism evidence="2 3">
    <name type="scientific">Archangium gephyra</name>
    <dbReference type="NCBI Taxonomy" id="48"/>
    <lineage>
        <taxon>Bacteria</taxon>
        <taxon>Pseudomonadati</taxon>
        <taxon>Myxococcota</taxon>
        <taxon>Myxococcia</taxon>
        <taxon>Myxococcales</taxon>
        <taxon>Cystobacterineae</taxon>
        <taxon>Archangiaceae</taxon>
        <taxon>Archangium</taxon>
    </lineage>
</organism>
<name>A0A2W5V2U6_9BACT</name>
<protein>
    <submittedName>
        <fullName evidence="2">VWA domain-containing protein</fullName>
    </submittedName>
</protein>
<dbReference type="PANTHER" id="PTHR10579:SF43">
    <property type="entry name" value="ZINC FINGER (C3HC4-TYPE RING FINGER) FAMILY PROTEIN"/>
    <property type="match status" value="1"/>
</dbReference>
<evidence type="ECO:0000259" key="1">
    <source>
        <dbReference type="PROSITE" id="PS50234"/>
    </source>
</evidence>
<dbReference type="PROSITE" id="PS50234">
    <property type="entry name" value="VWFA"/>
    <property type="match status" value="1"/>
</dbReference>
<dbReference type="PROSITE" id="PS50096">
    <property type="entry name" value="IQ"/>
    <property type="match status" value="1"/>
</dbReference>
<dbReference type="SUPFAM" id="SSF53300">
    <property type="entry name" value="vWA-like"/>
    <property type="match status" value="1"/>
</dbReference>
<dbReference type="Gene3D" id="3.40.50.410">
    <property type="entry name" value="von Willebrand factor, type A domain"/>
    <property type="match status" value="1"/>
</dbReference>
<evidence type="ECO:0000313" key="3">
    <source>
        <dbReference type="Proteomes" id="UP000249061"/>
    </source>
</evidence>
<dbReference type="InterPro" id="IPR002035">
    <property type="entry name" value="VWF_A"/>
</dbReference>
<dbReference type="EMBL" id="QFQP01000061">
    <property type="protein sequence ID" value="PZR04271.1"/>
    <property type="molecule type" value="Genomic_DNA"/>
</dbReference>
<dbReference type="InterPro" id="IPR036465">
    <property type="entry name" value="vWFA_dom_sf"/>
</dbReference>
<feature type="domain" description="VWFA" evidence="1">
    <location>
        <begin position="171"/>
        <end position="345"/>
    </location>
</feature>
<comment type="caution">
    <text evidence="2">The sequence shown here is derived from an EMBL/GenBank/DDBJ whole genome shotgun (WGS) entry which is preliminary data.</text>
</comment>
<dbReference type="AlphaFoldDB" id="A0A2W5V2U6"/>
<dbReference type="Pfam" id="PF12450">
    <property type="entry name" value="vWF_A"/>
    <property type="match status" value="1"/>
</dbReference>
<reference evidence="2 3" key="1">
    <citation type="submission" date="2017-08" db="EMBL/GenBank/DDBJ databases">
        <title>Infants hospitalized years apart are colonized by the same room-sourced microbial strains.</title>
        <authorList>
            <person name="Brooks B."/>
            <person name="Olm M.R."/>
            <person name="Firek B.A."/>
            <person name="Baker R."/>
            <person name="Thomas B.C."/>
            <person name="Morowitz M.J."/>
            <person name="Banfield J.F."/>
        </authorList>
    </citation>
    <scope>NUCLEOTIDE SEQUENCE [LARGE SCALE GENOMIC DNA]</scope>
    <source>
        <strain evidence="2">S2_003_000_R2_14</strain>
    </source>
</reference>
<dbReference type="Pfam" id="PF12034">
    <property type="entry name" value="YfbK_C"/>
    <property type="match status" value="1"/>
</dbReference>
<accession>A0A2W5V2U6</accession>
<proteinExistence type="predicted"/>
<dbReference type="InterPro" id="IPR021908">
    <property type="entry name" value="YfbK_C"/>
</dbReference>
<dbReference type="InterPro" id="IPR051266">
    <property type="entry name" value="CLCR"/>
</dbReference>
<dbReference type="SMART" id="SM00327">
    <property type="entry name" value="VWA"/>
    <property type="match status" value="1"/>
</dbReference>
<evidence type="ECO:0000313" key="2">
    <source>
        <dbReference type="EMBL" id="PZR04271.1"/>
    </source>
</evidence>
<dbReference type="PANTHER" id="PTHR10579">
    <property type="entry name" value="CALCIUM-ACTIVATED CHLORIDE CHANNEL REGULATOR"/>
    <property type="match status" value="1"/>
</dbReference>
<dbReference type="InterPro" id="IPR022156">
    <property type="entry name" value="Uncharacterised_YfbK_N"/>
</dbReference>
<gene>
    <name evidence="2" type="ORF">DI536_34575</name>
</gene>
<sequence>MFKKILIALLLVVFGPLLVIEFFGDNLRALCGMSADSLAGDGPVTARRDSLMKKSLSNFGGGPGISFAPPGVVNPTVNAKRDALSTFAIDVDTASYTWARRVIEGGQCPAPEGVRVEEWVNAFDYELPRPSGKPFAVQVDGAVSPFDETKTLLRVALQGRTIHTAQRKPAHLVFLVDVSGSMNAPDKLPLARQALRFLSAQLAPHDTVALVTYAGSTRVVLKPTPVSDLATIISGIDSLASGGGTDMGAGMQLAYEMAVRDAVPGHTARVIVLTDGDANIGNTSHASMLDAVHAYVKQGVTLTTVGFGMGDYRADALEQLADKGNGQALYVDGEKTIERVFGEKLNGTLEVIARDVKVQVAFDPEVVSTYRLVGYENRDLADEDFKKDDVDAGELGAGHQVTALYELTLTSKRGSLGTVSVRGQLPDSSEVFQLDTDLPRDAVNQSLEQASSELRFATAVALGADLLRGHRPGDWTLEAVAELAEDAARGHEARREFARLMRSAATNRERTVSARVISDNDGY</sequence>
<dbReference type="Proteomes" id="UP000249061">
    <property type="component" value="Unassembled WGS sequence"/>
</dbReference>
<dbReference type="Pfam" id="PF00092">
    <property type="entry name" value="VWA"/>
    <property type="match status" value="1"/>
</dbReference>